<gene>
    <name evidence="2" type="ORF">SBF1_2020001</name>
</gene>
<organism evidence="2 3">
    <name type="scientific">Candidatus Desulfosporosinus infrequens</name>
    <dbReference type="NCBI Taxonomy" id="2043169"/>
    <lineage>
        <taxon>Bacteria</taxon>
        <taxon>Bacillati</taxon>
        <taxon>Bacillota</taxon>
        <taxon>Clostridia</taxon>
        <taxon>Eubacteriales</taxon>
        <taxon>Desulfitobacteriaceae</taxon>
        <taxon>Desulfosporosinus</taxon>
    </lineage>
</organism>
<proteinExistence type="predicted"/>
<evidence type="ECO:0000256" key="1">
    <source>
        <dbReference type="ARBA" id="ARBA00022737"/>
    </source>
</evidence>
<dbReference type="PANTHER" id="PTHR22870:SF408">
    <property type="entry name" value="OS09G0560450 PROTEIN"/>
    <property type="match status" value="1"/>
</dbReference>
<sequence length="180" mass="18649">MEVLLFSTSVLIDYRNATKVSNITNIVAIAGISDTGYALDSSGHVWSWGYGQQGQLGNGTTTASQLTPVQVSNISNIIAIAGGTSFYALDSSGKVWAWGDNTSGQLGNGTYTTALTPVQVSNISGIVSIAGGYLAGYALNSSGQIWSWGKNNIAQLGTGTTNDSNIPVQVLQSGWTVPLP</sequence>
<dbReference type="Gene3D" id="2.130.10.30">
    <property type="entry name" value="Regulator of chromosome condensation 1/beta-lactamase-inhibitor protein II"/>
    <property type="match status" value="1"/>
</dbReference>
<accession>A0A2U3KI00</accession>
<dbReference type="EMBL" id="OMOF01000116">
    <property type="protein sequence ID" value="SPF39266.1"/>
    <property type="molecule type" value="Genomic_DNA"/>
</dbReference>
<dbReference type="Pfam" id="PF00415">
    <property type="entry name" value="RCC1"/>
    <property type="match status" value="3"/>
</dbReference>
<dbReference type="OrthoDB" id="27389at2"/>
<dbReference type="InterPro" id="IPR051210">
    <property type="entry name" value="Ub_ligase/GEF_domain"/>
</dbReference>
<evidence type="ECO:0000313" key="2">
    <source>
        <dbReference type="EMBL" id="SPF39266.1"/>
    </source>
</evidence>
<dbReference type="AlphaFoldDB" id="A0A2U3KI00"/>
<dbReference type="InterPro" id="IPR000408">
    <property type="entry name" value="Reg_chr_condens"/>
</dbReference>
<evidence type="ECO:0000313" key="3">
    <source>
        <dbReference type="Proteomes" id="UP000238916"/>
    </source>
</evidence>
<name>A0A2U3KI00_9FIRM</name>
<dbReference type="PRINTS" id="PR00633">
    <property type="entry name" value="RCCNDNSATION"/>
</dbReference>
<dbReference type="Proteomes" id="UP000238916">
    <property type="component" value="Unassembled WGS sequence"/>
</dbReference>
<dbReference type="SUPFAM" id="SSF50985">
    <property type="entry name" value="RCC1/BLIP-II"/>
    <property type="match status" value="1"/>
</dbReference>
<dbReference type="InterPro" id="IPR009091">
    <property type="entry name" value="RCC1/BLIP-II"/>
</dbReference>
<dbReference type="PROSITE" id="PS50012">
    <property type="entry name" value="RCC1_3"/>
    <property type="match status" value="3"/>
</dbReference>
<reference evidence="3" key="1">
    <citation type="submission" date="2018-02" db="EMBL/GenBank/DDBJ databases">
        <authorList>
            <person name="Hausmann B."/>
        </authorList>
    </citation>
    <scope>NUCLEOTIDE SEQUENCE [LARGE SCALE GENOMIC DNA]</scope>
    <source>
        <strain evidence="3">Peat soil MAG SbF1</strain>
    </source>
</reference>
<protein>
    <submittedName>
        <fullName evidence="2">RCC1 domain-containing protein, alpha-tubulin suppressor</fullName>
    </submittedName>
</protein>
<keyword evidence="1" id="KW-0677">Repeat</keyword>
<dbReference type="PANTHER" id="PTHR22870">
    <property type="entry name" value="REGULATOR OF CHROMOSOME CONDENSATION"/>
    <property type="match status" value="1"/>
</dbReference>